<dbReference type="PANTHER" id="PTHR10344:SF4">
    <property type="entry name" value="UMP-CMP KINASE 2, MITOCHONDRIAL"/>
    <property type="match status" value="1"/>
</dbReference>
<dbReference type="Pfam" id="PF02223">
    <property type="entry name" value="Thymidylate_kin"/>
    <property type="match status" value="1"/>
</dbReference>
<proteinExistence type="inferred from homology"/>
<dbReference type="CDD" id="cd01672">
    <property type="entry name" value="TMPK"/>
    <property type="match status" value="1"/>
</dbReference>
<dbReference type="HAMAP" id="MF_00165">
    <property type="entry name" value="Thymidylate_kinase"/>
    <property type="match status" value="1"/>
</dbReference>
<dbReference type="GO" id="GO:0006227">
    <property type="term" value="P:dUDP biosynthetic process"/>
    <property type="evidence" value="ECO:0007669"/>
    <property type="project" value="TreeGrafter"/>
</dbReference>
<protein>
    <recommendedName>
        <fullName evidence="2">dTMP kinase</fullName>
        <ecNumber evidence="2">2.7.4.9</ecNumber>
    </recommendedName>
</protein>
<reference evidence="10" key="2">
    <citation type="journal article" date="2012" name="PLoS ONE">
        <title>A Deeply Branching Thermophilic Bacterium with an Ancient Acetyl-CoA Pathway Dominates a Subsurface Ecosystem.</title>
        <authorList>
            <person name="Takami H."/>
            <person name="Noguchi H."/>
            <person name="Takaki Y."/>
            <person name="Uchiyama I."/>
            <person name="Toyoda A."/>
            <person name="Nishi S."/>
            <person name="Chee G.-J."/>
            <person name="Arai W."/>
            <person name="Nunoura T."/>
            <person name="Itoh T."/>
            <person name="Hattori M."/>
            <person name="Takai K."/>
        </authorList>
    </citation>
    <scope>NUCLEOTIDE SEQUENCE</scope>
</reference>
<keyword evidence="7" id="KW-0067">ATP-binding</keyword>
<dbReference type="EMBL" id="AP011694">
    <property type="protein sequence ID" value="BAL54585.1"/>
    <property type="molecule type" value="Genomic_DNA"/>
</dbReference>
<dbReference type="InterPro" id="IPR027417">
    <property type="entry name" value="P-loop_NTPase"/>
</dbReference>
<dbReference type="Gene3D" id="3.40.50.300">
    <property type="entry name" value="P-loop containing nucleotide triphosphate hydrolases"/>
    <property type="match status" value="1"/>
</dbReference>
<keyword evidence="5" id="KW-0547">Nucleotide-binding</keyword>
<dbReference type="AlphaFoldDB" id="H5SEJ9"/>
<keyword evidence="3" id="KW-0808">Transferase</keyword>
<dbReference type="InterPro" id="IPR018094">
    <property type="entry name" value="Thymidylate_kinase"/>
</dbReference>
<dbReference type="EC" id="2.7.4.9" evidence="2"/>
<evidence type="ECO:0000256" key="4">
    <source>
        <dbReference type="ARBA" id="ARBA00022727"/>
    </source>
</evidence>
<evidence type="ECO:0000259" key="9">
    <source>
        <dbReference type="Pfam" id="PF02223"/>
    </source>
</evidence>
<dbReference type="GO" id="GO:0004798">
    <property type="term" value="F:dTMP kinase activity"/>
    <property type="evidence" value="ECO:0007669"/>
    <property type="project" value="UniProtKB-EC"/>
</dbReference>
<dbReference type="GO" id="GO:0006233">
    <property type="term" value="P:dTDP biosynthetic process"/>
    <property type="evidence" value="ECO:0007669"/>
    <property type="project" value="InterPro"/>
</dbReference>
<evidence type="ECO:0000256" key="3">
    <source>
        <dbReference type="ARBA" id="ARBA00022679"/>
    </source>
</evidence>
<keyword evidence="4" id="KW-0545">Nucleotide biosynthesis</keyword>
<evidence type="ECO:0000256" key="6">
    <source>
        <dbReference type="ARBA" id="ARBA00022777"/>
    </source>
</evidence>
<evidence type="ECO:0000256" key="1">
    <source>
        <dbReference type="ARBA" id="ARBA00009776"/>
    </source>
</evidence>
<dbReference type="FunFam" id="3.40.50.300:FF:000225">
    <property type="entry name" value="Thymidylate kinase"/>
    <property type="match status" value="1"/>
</dbReference>
<comment type="similarity">
    <text evidence="1">Belongs to the thymidylate kinase family.</text>
</comment>
<evidence type="ECO:0000256" key="8">
    <source>
        <dbReference type="ARBA" id="ARBA00048743"/>
    </source>
</evidence>
<sequence>MGRFITFEGIEGSGKSTQVGLLADALSKKGIRCIKTREPGGTPLGEKIREILLKTTSPIGPMTELLLYLSARAEHIRQVIIPALNSGIWVISDRYCDATLAYQGFGRGLDIAEISQMNKLVTGGLLPDLTFLLDIPAELGLKRAMERLRQKGGSPDRLESESLEFHRRVRDGYLRIAQMEPERIKVIDALDDEVEIHKKVMKHIELLISNA</sequence>
<dbReference type="SUPFAM" id="SSF52540">
    <property type="entry name" value="P-loop containing nucleoside triphosphate hydrolases"/>
    <property type="match status" value="1"/>
</dbReference>
<dbReference type="GO" id="GO:0006235">
    <property type="term" value="P:dTTP biosynthetic process"/>
    <property type="evidence" value="ECO:0007669"/>
    <property type="project" value="TreeGrafter"/>
</dbReference>
<comment type="catalytic activity">
    <reaction evidence="8">
        <text>dTMP + ATP = dTDP + ADP</text>
        <dbReference type="Rhea" id="RHEA:13517"/>
        <dbReference type="ChEBI" id="CHEBI:30616"/>
        <dbReference type="ChEBI" id="CHEBI:58369"/>
        <dbReference type="ChEBI" id="CHEBI:63528"/>
        <dbReference type="ChEBI" id="CHEBI:456216"/>
        <dbReference type="EC" id="2.7.4.9"/>
    </reaction>
</comment>
<feature type="domain" description="Thymidylate kinase-like" evidence="9">
    <location>
        <begin position="7"/>
        <end position="199"/>
    </location>
</feature>
<accession>H5SEJ9</accession>
<gene>
    <name evidence="10" type="ORF">HGMM_F17C12C02</name>
</gene>
<dbReference type="PANTHER" id="PTHR10344">
    <property type="entry name" value="THYMIDYLATE KINASE"/>
    <property type="match status" value="1"/>
</dbReference>
<reference evidence="10" key="1">
    <citation type="journal article" date="2005" name="Environ. Microbiol.">
        <title>Genetic and functional properties of uncultivated thermophilic crenarchaeotes from a subsurface gold mine as revealed by analysis of genome fragments.</title>
        <authorList>
            <person name="Nunoura T."/>
            <person name="Hirayama H."/>
            <person name="Takami H."/>
            <person name="Oida H."/>
            <person name="Nishi S."/>
            <person name="Shimamura S."/>
            <person name="Suzuki Y."/>
            <person name="Inagaki F."/>
            <person name="Takai K."/>
            <person name="Nealson K.H."/>
            <person name="Horikoshi K."/>
        </authorList>
    </citation>
    <scope>NUCLEOTIDE SEQUENCE</scope>
</reference>
<keyword evidence="6 10" id="KW-0418">Kinase</keyword>
<evidence type="ECO:0000256" key="5">
    <source>
        <dbReference type="ARBA" id="ARBA00022741"/>
    </source>
</evidence>
<dbReference type="InterPro" id="IPR039430">
    <property type="entry name" value="Thymidylate_kin-like_dom"/>
</dbReference>
<evidence type="ECO:0000313" key="10">
    <source>
        <dbReference type="EMBL" id="BAL54585.1"/>
    </source>
</evidence>
<organism evidence="10">
    <name type="scientific">uncultured prokaryote</name>
    <dbReference type="NCBI Taxonomy" id="198431"/>
    <lineage>
        <taxon>unclassified sequences</taxon>
        <taxon>environmental samples</taxon>
    </lineage>
</organism>
<evidence type="ECO:0000256" key="7">
    <source>
        <dbReference type="ARBA" id="ARBA00022840"/>
    </source>
</evidence>
<dbReference type="NCBIfam" id="TIGR00041">
    <property type="entry name" value="DTMP_kinase"/>
    <property type="match status" value="1"/>
</dbReference>
<dbReference type="GO" id="GO:0005524">
    <property type="term" value="F:ATP binding"/>
    <property type="evidence" value="ECO:0007669"/>
    <property type="project" value="UniProtKB-KW"/>
</dbReference>
<name>H5SEJ9_9ZZZZ</name>
<evidence type="ECO:0000256" key="2">
    <source>
        <dbReference type="ARBA" id="ARBA00012980"/>
    </source>
</evidence>